<dbReference type="InterPro" id="IPR047640">
    <property type="entry name" value="RpiR-like"/>
</dbReference>
<evidence type="ECO:0000256" key="3">
    <source>
        <dbReference type="ARBA" id="ARBA00023163"/>
    </source>
</evidence>
<evidence type="ECO:0000259" key="5">
    <source>
        <dbReference type="PROSITE" id="PS51464"/>
    </source>
</evidence>
<dbReference type="Gene3D" id="1.10.10.10">
    <property type="entry name" value="Winged helix-like DNA-binding domain superfamily/Winged helix DNA-binding domain"/>
    <property type="match status" value="1"/>
</dbReference>
<keyword evidence="3" id="KW-0804">Transcription</keyword>
<dbReference type="InterPro" id="IPR046348">
    <property type="entry name" value="SIS_dom_sf"/>
</dbReference>
<proteinExistence type="predicted"/>
<evidence type="ECO:0000259" key="4">
    <source>
        <dbReference type="PROSITE" id="PS51071"/>
    </source>
</evidence>
<dbReference type="SUPFAM" id="SSF46689">
    <property type="entry name" value="Homeodomain-like"/>
    <property type="match status" value="1"/>
</dbReference>
<dbReference type="SUPFAM" id="SSF53697">
    <property type="entry name" value="SIS domain"/>
    <property type="match status" value="1"/>
</dbReference>
<reference evidence="6 7" key="1">
    <citation type="submission" date="2014-11" db="EMBL/GenBank/DDBJ databases">
        <authorList>
            <person name="Urmite Genomes Urmite Genomes"/>
        </authorList>
    </citation>
    <scope>NUCLEOTIDE SEQUENCE [LARGE SCALE GENOMIC DNA]</scope>
    <source>
        <strain evidence="6 7">Oc5</strain>
    </source>
</reference>
<organism evidence="6 7">
    <name type="scientific">Oceanobacillus oncorhynchi</name>
    <dbReference type="NCBI Taxonomy" id="545501"/>
    <lineage>
        <taxon>Bacteria</taxon>
        <taxon>Bacillati</taxon>
        <taxon>Bacillota</taxon>
        <taxon>Bacilli</taxon>
        <taxon>Bacillales</taxon>
        <taxon>Bacillaceae</taxon>
        <taxon>Oceanobacillus</taxon>
    </lineage>
</organism>
<keyword evidence="7" id="KW-1185">Reference proteome</keyword>
<dbReference type="GO" id="GO:1901135">
    <property type="term" value="P:carbohydrate derivative metabolic process"/>
    <property type="evidence" value="ECO:0007669"/>
    <property type="project" value="InterPro"/>
</dbReference>
<gene>
    <name evidence="6" type="primary">murR_2</name>
    <name evidence="6" type="ORF">BN997_03335</name>
</gene>
<dbReference type="EMBL" id="CDGG01000001">
    <property type="protein sequence ID" value="CEI83426.1"/>
    <property type="molecule type" value="Genomic_DNA"/>
</dbReference>
<dbReference type="PROSITE" id="PS51464">
    <property type="entry name" value="SIS"/>
    <property type="match status" value="1"/>
</dbReference>
<dbReference type="GO" id="GO:0097367">
    <property type="term" value="F:carbohydrate derivative binding"/>
    <property type="evidence" value="ECO:0007669"/>
    <property type="project" value="InterPro"/>
</dbReference>
<dbReference type="PANTHER" id="PTHR30514">
    <property type="entry name" value="GLUCOKINASE"/>
    <property type="match status" value="1"/>
</dbReference>
<dbReference type="Pfam" id="PF01380">
    <property type="entry name" value="SIS"/>
    <property type="match status" value="1"/>
</dbReference>
<dbReference type="Gene3D" id="3.40.50.10490">
    <property type="entry name" value="Glucose-6-phosphate isomerase like protein, domain 1"/>
    <property type="match status" value="1"/>
</dbReference>
<keyword evidence="1" id="KW-0805">Transcription regulation</keyword>
<dbReference type="Pfam" id="PF01418">
    <property type="entry name" value="HTH_6"/>
    <property type="match status" value="1"/>
</dbReference>
<dbReference type="InterPro" id="IPR000281">
    <property type="entry name" value="HTH_RpiR"/>
</dbReference>
<dbReference type="CDD" id="cd05013">
    <property type="entry name" value="SIS_RpiR"/>
    <property type="match status" value="1"/>
</dbReference>
<dbReference type="GO" id="GO:0003700">
    <property type="term" value="F:DNA-binding transcription factor activity"/>
    <property type="evidence" value="ECO:0007669"/>
    <property type="project" value="InterPro"/>
</dbReference>
<evidence type="ECO:0000313" key="7">
    <source>
        <dbReference type="Proteomes" id="UP000040453"/>
    </source>
</evidence>
<keyword evidence="2" id="KW-0238">DNA-binding</keyword>
<dbReference type="InterPro" id="IPR001347">
    <property type="entry name" value="SIS_dom"/>
</dbReference>
<name>A0A0A1MXA7_9BACI</name>
<evidence type="ECO:0000313" key="6">
    <source>
        <dbReference type="EMBL" id="CEI83426.1"/>
    </source>
</evidence>
<dbReference type="InterPro" id="IPR035472">
    <property type="entry name" value="RpiR-like_SIS"/>
</dbReference>
<dbReference type="AlphaFoldDB" id="A0A0A1MXA7"/>
<dbReference type="STRING" id="545501.BN997_03335"/>
<dbReference type="PROSITE" id="PS51071">
    <property type="entry name" value="HTH_RPIR"/>
    <property type="match status" value="1"/>
</dbReference>
<dbReference type="GO" id="GO:0003677">
    <property type="term" value="F:DNA binding"/>
    <property type="evidence" value="ECO:0007669"/>
    <property type="project" value="UniProtKB-KW"/>
</dbReference>
<sequence>MATTLLTRINERLHQFSKTEKKISKYILHHAELIPNMTTKELANKADVSEASVIRFAKTIGIGSFKTFKISLAQELAVTDDYITDFSILQKKDSPYELFQKVVHVNKNAIELTMESLEKKELDDAVNVLKNARKIIFYGVGGSSIAALDAVYKFTKLGYEVEFNADFHYMLSKVPHFNSQDVFVAISMSGKTKDVLDLARLAQEKGAKVIAITNMNKSPLYKEADIRLATPNVEQDFRIGSITSRMTQLTMVDSLYISIFNIIGENVLDEYQEARDYVVKLRR</sequence>
<dbReference type="InterPro" id="IPR036388">
    <property type="entry name" value="WH-like_DNA-bd_sf"/>
</dbReference>
<feature type="domain" description="HTH rpiR-type" evidence="4">
    <location>
        <begin position="3"/>
        <end position="79"/>
    </location>
</feature>
<dbReference type="Proteomes" id="UP000040453">
    <property type="component" value="Unassembled WGS sequence"/>
</dbReference>
<feature type="domain" description="SIS" evidence="5">
    <location>
        <begin position="125"/>
        <end position="265"/>
    </location>
</feature>
<dbReference type="PANTHER" id="PTHR30514:SF1">
    <property type="entry name" value="HTH-TYPE TRANSCRIPTIONAL REGULATOR HEXR-RELATED"/>
    <property type="match status" value="1"/>
</dbReference>
<dbReference type="InterPro" id="IPR009057">
    <property type="entry name" value="Homeodomain-like_sf"/>
</dbReference>
<protein>
    <submittedName>
        <fullName evidence="6">HTH-type transcriptional regulator MurR</fullName>
    </submittedName>
</protein>
<evidence type="ECO:0000256" key="1">
    <source>
        <dbReference type="ARBA" id="ARBA00023015"/>
    </source>
</evidence>
<evidence type="ECO:0000256" key="2">
    <source>
        <dbReference type="ARBA" id="ARBA00023125"/>
    </source>
</evidence>
<dbReference type="OrthoDB" id="3684496at2"/>
<dbReference type="RefSeq" id="WP_042533681.1">
    <property type="nucleotide sequence ID" value="NZ_CAXOIH010000017.1"/>
</dbReference>
<accession>A0A0A1MXA7</accession>